<sequence>MRIHIPVDKKLEVSKVAYSIEWSKAVIKWYFKVEEPQNICDS</sequence>
<reference evidence="1 2" key="1">
    <citation type="submission" date="2010-08" db="EMBL/GenBank/DDBJ databases">
        <authorList>
            <person name="Weinstock G."/>
            <person name="Sodergren E."/>
            <person name="Clifton S."/>
            <person name="Fulton L."/>
            <person name="Fulton B."/>
            <person name="Courtney L."/>
            <person name="Fronick C."/>
            <person name="Harrison M."/>
            <person name="Strong C."/>
            <person name="Farmer C."/>
            <person name="Delahaunty K."/>
            <person name="Markovic C."/>
            <person name="Hall O."/>
            <person name="Minx P."/>
            <person name="Tomlinson C."/>
            <person name="Mitreva M."/>
            <person name="Hou S."/>
            <person name="Chen J."/>
            <person name="Wollam A."/>
            <person name="Pepin K.H."/>
            <person name="Johnson M."/>
            <person name="Bhonagiri V."/>
            <person name="Zhang X."/>
            <person name="Suruliraj S."/>
            <person name="Warren W."/>
            <person name="Chinwalla A."/>
            <person name="Mardis E.R."/>
            <person name="Wilson R.K."/>
        </authorList>
    </citation>
    <scope>NUCLEOTIDE SEQUENCE [LARGE SCALE GENOMIC DNA]</scope>
    <source>
        <strain evidence="1 2">F0204</strain>
    </source>
</reference>
<gene>
    <name evidence="1" type="ORF">HMPREF9430_01020</name>
</gene>
<protein>
    <submittedName>
        <fullName evidence="1">Uncharacterized protein</fullName>
    </submittedName>
</protein>
<organism evidence="1 2">
    <name type="scientific">Solobacterium moorei F0204</name>
    <dbReference type="NCBI Taxonomy" id="706433"/>
    <lineage>
        <taxon>Bacteria</taxon>
        <taxon>Bacillati</taxon>
        <taxon>Bacillota</taxon>
        <taxon>Erysipelotrichia</taxon>
        <taxon>Erysipelotrichales</taxon>
        <taxon>Erysipelotrichaceae</taxon>
        <taxon>Solobacterium</taxon>
    </lineage>
</organism>
<dbReference type="Proteomes" id="UP000004097">
    <property type="component" value="Unassembled WGS sequence"/>
</dbReference>
<accession>E7MN77</accession>
<proteinExistence type="predicted"/>
<evidence type="ECO:0000313" key="1">
    <source>
        <dbReference type="EMBL" id="EFW24463.1"/>
    </source>
</evidence>
<evidence type="ECO:0000313" key="2">
    <source>
        <dbReference type="Proteomes" id="UP000004097"/>
    </source>
</evidence>
<dbReference type="EMBL" id="AECQ01000023">
    <property type="protein sequence ID" value="EFW24463.1"/>
    <property type="molecule type" value="Genomic_DNA"/>
</dbReference>
<keyword evidence="2" id="KW-1185">Reference proteome</keyword>
<name>E7MN77_9FIRM</name>
<dbReference type="HOGENOM" id="CLU_3257953_0_0_9"/>
<dbReference type="AlphaFoldDB" id="E7MN77"/>
<comment type="caution">
    <text evidence="1">The sequence shown here is derived from an EMBL/GenBank/DDBJ whole genome shotgun (WGS) entry which is preliminary data.</text>
</comment>